<evidence type="ECO:0000256" key="1">
    <source>
        <dbReference type="ARBA" id="ARBA00010641"/>
    </source>
</evidence>
<accession>A0A518ENR6</accession>
<dbReference type="AlphaFoldDB" id="A0A518ENR6"/>
<dbReference type="InterPro" id="IPR007627">
    <property type="entry name" value="RNA_pol_sigma70_r2"/>
</dbReference>
<dbReference type="NCBIfam" id="TIGR02937">
    <property type="entry name" value="sigma70-ECF"/>
    <property type="match status" value="1"/>
</dbReference>
<dbReference type="PANTHER" id="PTHR43133">
    <property type="entry name" value="RNA POLYMERASE ECF-TYPE SIGMA FACTO"/>
    <property type="match status" value="1"/>
</dbReference>
<keyword evidence="2" id="KW-0805">Transcription regulation</keyword>
<dbReference type="EMBL" id="CP036434">
    <property type="protein sequence ID" value="QDV05734.1"/>
    <property type="molecule type" value="Genomic_DNA"/>
</dbReference>
<reference evidence="8 9" key="1">
    <citation type="submission" date="2019-02" db="EMBL/GenBank/DDBJ databases">
        <title>Deep-cultivation of Planctomycetes and their phenomic and genomic characterization uncovers novel biology.</title>
        <authorList>
            <person name="Wiegand S."/>
            <person name="Jogler M."/>
            <person name="Boedeker C."/>
            <person name="Pinto D."/>
            <person name="Vollmers J."/>
            <person name="Rivas-Marin E."/>
            <person name="Kohn T."/>
            <person name="Peeters S.H."/>
            <person name="Heuer A."/>
            <person name="Rast P."/>
            <person name="Oberbeckmann S."/>
            <person name="Bunk B."/>
            <person name="Jeske O."/>
            <person name="Meyerdierks A."/>
            <person name="Storesund J.E."/>
            <person name="Kallscheuer N."/>
            <person name="Luecker S."/>
            <person name="Lage O.M."/>
            <person name="Pohl T."/>
            <person name="Merkel B.J."/>
            <person name="Hornburger P."/>
            <person name="Mueller R.-W."/>
            <person name="Bruemmer F."/>
            <person name="Labrenz M."/>
            <person name="Spormann A.M."/>
            <person name="Op den Camp H."/>
            <person name="Overmann J."/>
            <person name="Amann R."/>
            <person name="Jetten M.S.M."/>
            <person name="Mascher T."/>
            <person name="Medema M.H."/>
            <person name="Devos D.P."/>
            <person name="Kaster A.-K."/>
            <person name="Ovreas L."/>
            <person name="Rohde M."/>
            <person name="Galperin M.Y."/>
            <person name="Jogler C."/>
        </authorList>
    </citation>
    <scope>NUCLEOTIDE SEQUENCE [LARGE SCALE GENOMIC DNA]</scope>
    <source>
        <strain evidence="8 9">Poly30</strain>
    </source>
</reference>
<dbReference type="GO" id="GO:0016987">
    <property type="term" value="F:sigma factor activity"/>
    <property type="evidence" value="ECO:0007669"/>
    <property type="project" value="UniProtKB-KW"/>
</dbReference>
<dbReference type="Gene3D" id="1.10.1740.10">
    <property type="match status" value="1"/>
</dbReference>
<evidence type="ECO:0000313" key="8">
    <source>
        <dbReference type="EMBL" id="QDV05734.1"/>
    </source>
</evidence>
<organism evidence="8 9">
    <name type="scientific">Saltatorellus ferox</name>
    <dbReference type="NCBI Taxonomy" id="2528018"/>
    <lineage>
        <taxon>Bacteria</taxon>
        <taxon>Pseudomonadati</taxon>
        <taxon>Planctomycetota</taxon>
        <taxon>Planctomycetia</taxon>
        <taxon>Planctomycetia incertae sedis</taxon>
        <taxon>Saltatorellus</taxon>
    </lineage>
</organism>
<keyword evidence="9" id="KW-1185">Reference proteome</keyword>
<evidence type="ECO:0000256" key="5">
    <source>
        <dbReference type="ARBA" id="ARBA00023163"/>
    </source>
</evidence>
<dbReference type="InterPro" id="IPR014284">
    <property type="entry name" value="RNA_pol_sigma-70_dom"/>
</dbReference>
<dbReference type="InterPro" id="IPR013325">
    <property type="entry name" value="RNA_pol_sigma_r2"/>
</dbReference>
<evidence type="ECO:0000256" key="6">
    <source>
        <dbReference type="SAM" id="MobiDB-lite"/>
    </source>
</evidence>
<evidence type="ECO:0000256" key="4">
    <source>
        <dbReference type="ARBA" id="ARBA00023125"/>
    </source>
</evidence>
<feature type="domain" description="RNA polymerase sigma-70 region 2" evidence="7">
    <location>
        <begin position="55"/>
        <end position="98"/>
    </location>
</feature>
<evidence type="ECO:0000259" key="7">
    <source>
        <dbReference type="Pfam" id="PF04542"/>
    </source>
</evidence>
<proteinExistence type="inferred from homology"/>
<dbReference type="SUPFAM" id="SSF88946">
    <property type="entry name" value="Sigma2 domain of RNA polymerase sigma factors"/>
    <property type="match status" value="1"/>
</dbReference>
<dbReference type="SUPFAM" id="SSF88659">
    <property type="entry name" value="Sigma3 and sigma4 domains of RNA polymerase sigma factors"/>
    <property type="match status" value="1"/>
</dbReference>
<dbReference type="PANTHER" id="PTHR43133:SF8">
    <property type="entry name" value="RNA POLYMERASE SIGMA FACTOR HI_1459-RELATED"/>
    <property type="match status" value="1"/>
</dbReference>
<evidence type="ECO:0000256" key="2">
    <source>
        <dbReference type="ARBA" id="ARBA00023015"/>
    </source>
</evidence>
<sequence length="197" mass="22858">MQRFQEQLKGAAAGDEVALNTLFERFYPVVQTMVHRRLAIELRAKRPWLLARFSTGDVVQEVFRSALRDLRAFSGNSEDAFAGYLAMIVRNRIVDSIRFHHASQRDRRKAVDENEAELRVSGEEDPSDSMEFDEEVGRYRAALETFEERERLLLRARFEKTHSFDALAEALGYSSPYAARRAFFKAQAILTQRLEHR</sequence>
<protein>
    <submittedName>
        <fullName evidence="8">RNA polymerase sigma factor SigD</fullName>
    </submittedName>
</protein>
<comment type="similarity">
    <text evidence="1">Belongs to the sigma-70 factor family. ECF subfamily.</text>
</comment>
<dbReference type="GO" id="GO:0006352">
    <property type="term" value="P:DNA-templated transcription initiation"/>
    <property type="evidence" value="ECO:0007669"/>
    <property type="project" value="InterPro"/>
</dbReference>
<dbReference type="InterPro" id="IPR039425">
    <property type="entry name" value="RNA_pol_sigma-70-like"/>
</dbReference>
<feature type="compositionally biased region" description="Basic and acidic residues" evidence="6">
    <location>
        <begin position="110"/>
        <end position="122"/>
    </location>
</feature>
<dbReference type="Pfam" id="PF04542">
    <property type="entry name" value="Sigma70_r2"/>
    <property type="match status" value="1"/>
</dbReference>
<evidence type="ECO:0000313" key="9">
    <source>
        <dbReference type="Proteomes" id="UP000320390"/>
    </source>
</evidence>
<dbReference type="GO" id="GO:0003677">
    <property type="term" value="F:DNA binding"/>
    <property type="evidence" value="ECO:0007669"/>
    <property type="project" value="UniProtKB-KW"/>
</dbReference>
<feature type="region of interest" description="Disordered" evidence="6">
    <location>
        <begin position="110"/>
        <end position="131"/>
    </location>
</feature>
<dbReference type="Proteomes" id="UP000320390">
    <property type="component" value="Chromosome"/>
</dbReference>
<name>A0A518ENR6_9BACT</name>
<gene>
    <name evidence="8" type="ORF">Poly30_12350</name>
</gene>
<keyword evidence="5" id="KW-0804">Transcription</keyword>
<evidence type="ECO:0000256" key="3">
    <source>
        <dbReference type="ARBA" id="ARBA00023082"/>
    </source>
</evidence>
<keyword evidence="3" id="KW-0731">Sigma factor</keyword>
<dbReference type="InterPro" id="IPR013324">
    <property type="entry name" value="RNA_pol_sigma_r3/r4-like"/>
</dbReference>
<keyword evidence="4" id="KW-0238">DNA-binding</keyword>